<dbReference type="Pfam" id="PF06153">
    <property type="entry name" value="CdAMP_rec"/>
    <property type="match status" value="1"/>
</dbReference>
<dbReference type="AlphaFoldDB" id="A7NQB3"/>
<organism evidence="1 2">
    <name type="scientific">Roseiflexus castenholzii (strain DSM 13941 / HLO8)</name>
    <dbReference type="NCBI Taxonomy" id="383372"/>
    <lineage>
        <taxon>Bacteria</taxon>
        <taxon>Bacillati</taxon>
        <taxon>Chloroflexota</taxon>
        <taxon>Chloroflexia</taxon>
        <taxon>Chloroflexales</taxon>
        <taxon>Roseiflexineae</taxon>
        <taxon>Roseiflexaceae</taxon>
        <taxon>Roseiflexus</taxon>
    </lineage>
</organism>
<name>A7NQB3_ROSCS</name>
<dbReference type="SUPFAM" id="SSF54913">
    <property type="entry name" value="GlnB-like"/>
    <property type="match status" value="1"/>
</dbReference>
<dbReference type="Gene3D" id="3.30.70.120">
    <property type="match status" value="1"/>
</dbReference>
<sequence>MKLIIAVVQRQDAGDLIEALTAAGHRVTRISSEGGFLREGNVTLLIAAEDYQVDPILKIVREHCYTRTRYVSPLPPVAESGEFYPPTPVEVQVGGATVFVLRAADVRRLTPSEPR</sequence>
<evidence type="ECO:0000313" key="2">
    <source>
        <dbReference type="Proteomes" id="UP000000263"/>
    </source>
</evidence>
<dbReference type="InterPro" id="IPR010375">
    <property type="entry name" value="CdAMP_rec"/>
</dbReference>
<dbReference type="EMBL" id="CP000804">
    <property type="protein sequence ID" value="ABU59759.1"/>
    <property type="molecule type" value="Genomic_DNA"/>
</dbReference>
<dbReference type="PANTHER" id="PTHR38456:SF1">
    <property type="entry name" value="CYCLIC DI-AMP RECEPTOR A"/>
    <property type="match status" value="1"/>
</dbReference>
<dbReference type="Proteomes" id="UP000000263">
    <property type="component" value="Chromosome"/>
</dbReference>
<evidence type="ECO:0000313" key="1">
    <source>
        <dbReference type="EMBL" id="ABU59759.1"/>
    </source>
</evidence>
<dbReference type="STRING" id="383372.Rcas_3719"/>
<dbReference type="OrthoDB" id="9794275at2"/>
<protein>
    <recommendedName>
        <fullName evidence="3">Nitrogen regulatory protein P-II</fullName>
    </recommendedName>
</protein>
<dbReference type="PANTHER" id="PTHR38456">
    <property type="entry name" value="CYCLIC DI-AMP RECEPTOR A"/>
    <property type="match status" value="1"/>
</dbReference>
<dbReference type="HOGENOM" id="CLU_143974_1_0_0"/>
<dbReference type="InterPro" id="IPR011322">
    <property type="entry name" value="N-reg_PII-like_a/b"/>
</dbReference>
<dbReference type="KEGG" id="rca:Rcas_3719"/>
<reference evidence="1 2" key="1">
    <citation type="submission" date="2007-08" db="EMBL/GenBank/DDBJ databases">
        <title>Complete sequence of Roseiflexus castenholzii DSM 13941.</title>
        <authorList>
            <consortium name="US DOE Joint Genome Institute"/>
            <person name="Copeland A."/>
            <person name="Lucas S."/>
            <person name="Lapidus A."/>
            <person name="Barry K."/>
            <person name="Glavina del Rio T."/>
            <person name="Dalin E."/>
            <person name="Tice H."/>
            <person name="Pitluck S."/>
            <person name="Thompson L.S."/>
            <person name="Brettin T."/>
            <person name="Bruce D."/>
            <person name="Detter J.C."/>
            <person name="Han C."/>
            <person name="Tapia R."/>
            <person name="Schmutz J."/>
            <person name="Larimer F."/>
            <person name="Land M."/>
            <person name="Hauser L."/>
            <person name="Kyrpides N."/>
            <person name="Mikhailova N."/>
            <person name="Bryant D.A."/>
            <person name="Hanada S."/>
            <person name="Tsukatani Y."/>
            <person name="Richardson P."/>
        </authorList>
    </citation>
    <scope>NUCLEOTIDE SEQUENCE [LARGE SCALE GENOMIC DNA]</scope>
    <source>
        <strain evidence="2">DSM 13941 / HLO8</strain>
    </source>
</reference>
<dbReference type="InterPro" id="IPR015867">
    <property type="entry name" value="N-reg_PII/ATP_PRibTrfase_C"/>
</dbReference>
<keyword evidence="2" id="KW-1185">Reference proteome</keyword>
<proteinExistence type="predicted"/>
<evidence type="ECO:0008006" key="3">
    <source>
        <dbReference type="Google" id="ProtNLM"/>
    </source>
</evidence>
<dbReference type="RefSeq" id="WP_012122182.1">
    <property type="nucleotide sequence ID" value="NC_009767.1"/>
</dbReference>
<gene>
    <name evidence="1" type="ordered locus">Rcas_3719</name>
</gene>
<accession>A7NQB3</accession>
<dbReference type="eggNOG" id="COG3870">
    <property type="taxonomic scope" value="Bacteria"/>
</dbReference>